<organism evidence="2 3">
    <name type="scientific">Cuscuta australis</name>
    <dbReference type="NCBI Taxonomy" id="267555"/>
    <lineage>
        <taxon>Eukaryota</taxon>
        <taxon>Viridiplantae</taxon>
        <taxon>Streptophyta</taxon>
        <taxon>Embryophyta</taxon>
        <taxon>Tracheophyta</taxon>
        <taxon>Spermatophyta</taxon>
        <taxon>Magnoliopsida</taxon>
        <taxon>eudicotyledons</taxon>
        <taxon>Gunneridae</taxon>
        <taxon>Pentapetalae</taxon>
        <taxon>asterids</taxon>
        <taxon>lamiids</taxon>
        <taxon>Solanales</taxon>
        <taxon>Convolvulaceae</taxon>
        <taxon>Cuscuteae</taxon>
        <taxon>Cuscuta</taxon>
        <taxon>Cuscuta subgen. Grammica</taxon>
        <taxon>Cuscuta sect. Cleistogrammica</taxon>
    </lineage>
</organism>
<comment type="caution">
    <text evidence="2">The sequence shown here is derived from an EMBL/GenBank/DDBJ whole genome shotgun (WGS) entry which is preliminary data.</text>
</comment>
<sequence length="82" mass="9212">MVPKWLRSLHFVLSIAKCGSHFVIAPTVQHFLNMPPLGCCCYALNLLKIVEFLYKASSTILAMEQVTHHHLEESLFATSAIN</sequence>
<feature type="chain" id="PRO_5016324261" description="Secreted protein" evidence="1">
    <location>
        <begin position="21"/>
        <end position="82"/>
    </location>
</feature>
<dbReference type="EMBL" id="NQVE01000194">
    <property type="protein sequence ID" value="RAL40526.1"/>
    <property type="molecule type" value="Genomic_DNA"/>
</dbReference>
<proteinExistence type="predicted"/>
<reference evidence="2 3" key="1">
    <citation type="submission" date="2018-06" db="EMBL/GenBank/DDBJ databases">
        <title>The Genome of Cuscuta australis (Dodder) Provides Insight into the Evolution of Plant Parasitism.</title>
        <authorList>
            <person name="Liu H."/>
        </authorList>
    </citation>
    <scope>NUCLEOTIDE SEQUENCE [LARGE SCALE GENOMIC DNA]</scope>
    <source>
        <strain evidence="3">cv. Yunnan</strain>
        <tissue evidence="2">Vines</tissue>
    </source>
</reference>
<evidence type="ECO:0000256" key="1">
    <source>
        <dbReference type="SAM" id="SignalP"/>
    </source>
</evidence>
<dbReference type="Proteomes" id="UP000249390">
    <property type="component" value="Unassembled WGS sequence"/>
</dbReference>
<evidence type="ECO:0000313" key="3">
    <source>
        <dbReference type="Proteomes" id="UP000249390"/>
    </source>
</evidence>
<dbReference type="AlphaFoldDB" id="A0A328D4Q5"/>
<gene>
    <name evidence="2" type="ORF">DM860_006596</name>
</gene>
<name>A0A328D4Q5_9ASTE</name>
<protein>
    <recommendedName>
        <fullName evidence="4">Secreted protein</fullName>
    </recommendedName>
</protein>
<evidence type="ECO:0008006" key="4">
    <source>
        <dbReference type="Google" id="ProtNLM"/>
    </source>
</evidence>
<keyword evidence="1" id="KW-0732">Signal</keyword>
<evidence type="ECO:0000313" key="2">
    <source>
        <dbReference type="EMBL" id="RAL40526.1"/>
    </source>
</evidence>
<feature type="signal peptide" evidence="1">
    <location>
        <begin position="1"/>
        <end position="20"/>
    </location>
</feature>
<accession>A0A328D4Q5</accession>
<keyword evidence="3" id="KW-1185">Reference proteome</keyword>